<dbReference type="Proteomes" id="UP000815260">
    <property type="component" value="Chromosome 4D"/>
</dbReference>
<dbReference type="PANTHER" id="PTHR35474:SF1">
    <property type="entry name" value="ATP PHOSPHORIBOSYLTRANSFERASE REGULATORY SUBUNIT"/>
    <property type="match status" value="1"/>
</dbReference>
<name>A0A9R1GY35_WHEAT</name>
<evidence type="ECO:0000313" key="2">
    <source>
        <dbReference type="EMBL" id="KAF7054812.1"/>
    </source>
</evidence>
<evidence type="ECO:0000256" key="1">
    <source>
        <dbReference type="SAM" id="Phobius"/>
    </source>
</evidence>
<dbReference type="AlphaFoldDB" id="A0A9R1GY35"/>
<reference evidence="2" key="1">
    <citation type="journal article" date="2017" name="Gigascience">
        <title>The first near-complete assembly of the hexaploid bread wheat genome, Triticum aestivum.</title>
        <authorList>
            <person name="Zimin A.V."/>
            <person name="Puiu D."/>
            <person name="Hall R."/>
            <person name="Kingan S."/>
            <person name="Clavijo B.J."/>
            <person name="Salzberg S.L."/>
        </authorList>
    </citation>
    <scope>NUCLEOTIDE SEQUENCE</scope>
    <source>
        <tissue evidence="2">Leaf</tissue>
    </source>
</reference>
<sequence>VVCTFGSMVFISILLVRGIWSGVTYIRENRYSYIQQLKDDDSRWSRVQPAG</sequence>
<comment type="caution">
    <text evidence="2">The sequence shown here is derived from an EMBL/GenBank/DDBJ whole genome shotgun (WGS) entry which is preliminary data.</text>
</comment>
<dbReference type="GO" id="GO:0009787">
    <property type="term" value="P:regulation of abscisic acid-activated signaling pathway"/>
    <property type="evidence" value="ECO:0007669"/>
    <property type="project" value="InterPro"/>
</dbReference>
<feature type="transmembrane region" description="Helical" evidence="1">
    <location>
        <begin position="6"/>
        <end position="26"/>
    </location>
</feature>
<keyword evidence="1" id="KW-0472">Membrane</keyword>
<accession>A0A9R1GY35</accession>
<dbReference type="GO" id="GO:0010100">
    <property type="term" value="P:negative regulation of photomorphogenesis"/>
    <property type="evidence" value="ECO:0007669"/>
    <property type="project" value="InterPro"/>
</dbReference>
<keyword evidence="1" id="KW-0812">Transmembrane</keyword>
<dbReference type="OrthoDB" id="1931195at2759"/>
<proteinExistence type="predicted"/>
<reference evidence="2" key="2">
    <citation type="submission" date="2020-03" db="EMBL/GenBank/DDBJ databases">
        <title>The second near-complete assembly of the hexaploid bread wheat (Triticum aestivum) genome.</title>
        <authorList>
            <person name="Zimin A.V."/>
            <person name="Puiu D."/>
            <person name="Shumante A."/>
            <person name="Alonge M."/>
            <person name="Salzberg S.L."/>
        </authorList>
    </citation>
    <scope>NUCLEOTIDE SEQUENCE</scope>
    <source>
        <tissue evidence="2">Leaf</tissue>
    </source>
</reference>
<keyword evidence="1" id="KW-1133">Transmembrane helix</keyword>
<gene>
    <name evidence="2" type="ORF">CFC21_062430</name>
</gene>
<dbReference type="InterPro" id="IPR039324">
    <property type="entry name" value="SHW1"/>
</dbReference>
<organism evidence="2">
    <name type="scientific">Triticum aestivum</name>
    <name type="common">Wheat</name>
    <dbReference type="NCBI Taxonomy" id="4565"/>
    <lineage>
        <taxon>Eukaryota</taxon>
        <taxon>Viridiplantae</taxon>
        <taxon>Streptophyta</taxon>
        <taxon>Embryophyta</taxon>
        <taxon>Tracheophyta</taxon>
        <taxon>Spermatophyta</taxon>
        <taxon>Magnoliopsida</taxon>
        <taxon>Liliopsida</taxon>
        <taxon>Poales</taxon>
        <taxon>Poaceae</taxon>
        <taxon>BOP clade</taxon>
        <taxon>Pooideae</taxon>
        <taxon>Triticodae</taxon>
        <taxon>Triticeae</taxon>
        <taxon>Triticinae</taxon>
        <taxon>Triticum</taxon>
    </lineage>
</organism>
<feature type="non-terminal residue" evidence="2">
    <location>
        <position position="1"/>
    </location>
</feature>
<dbReference type="PANTHER" id="PTHR35474">
    <property type="entry name" value="ATP PHOSPHORIBOSYLTRANSFERASE REGULATORY SUBUNIT"/>
    <property type="match status" value="1"/>
</dbReference>
<dbReference type="EMBL" id="CM022222">
    <property type="protein sequence ID" value="KAF7054812.1"/>
    <property type="molecule type" value="Genomic_DNA"/>
</dbReference>
<protein>
    <submittedName>
        <fullName evidence="2">Uncharacterized protein</fullName>
    </submittedName>
</protein>